<dbReference type="EMBL" id="JBHRZF010000223">
    <property type="protein sequence ID" value="MFC3863026.1"/>
    <property type="molecule type" value="Genomic_DNA"/>
</dbReference>
<proteinExistence type="predicted"/>
<dbReference type="RefSeq" id="WP_380080963.1">
    <property type="nucleotide sequence ID" value="NZ_JBHRZF010000223.1"/>
</dbReference>
<reference evidence="2" key="1">
    <citation type="journal article" date="2019" name="Int. J. Syst. Evol. Microbiol.">
        <title>The Global Catalogue of Microorganisms (GCM) 10K type strain sequencing project: providing services to taxonomists for standard genome sequencing and annotation.</title>
        <authorList>
            <consortium name="The Broad Institute Genomics Platform"/>
            <consortium name="The Broad Institute Genome Sequencing Center for Infectious Disease"/>
            <person name="Wu L."/>
            <person name="Ma J."/>
        </authorList>
    </citation>
    <scope>NUCLEOTIDE SEQUENCE [LARGE SCALE GENOMIC DNA]</scope>
    <source>
        <strain evidence="2">CCTCC AB 2013263</strain>
    </source>
</reference>
<comment type="caution">
    <text evidence="1">The sequence shown here is derived from an EMBL/GenBank/DDBJ whole genome shotgun (WGS) entry which is preliminary data.</text>
</comment>
<accession>A0ABV8ACU1</accession>
<evidence type="ECO:0000313" key="1">
    <source>
        <dbReference type="EMBL" id="MFC3863026.1"/>
    </source>
</evidence>
<evidence type="ECO:0000313" key="2">
    <source>
        <dbReference type="Proteomes" id="UP001595748"/>
    </source>
</evidence>
<gene>
    <name evidence="1" type="ORF">ACFOPQ_19875</name>
</gene>
<protein>
    <submittedName>
        <fullName evidence="1">Uncharacterized protein</fullName>
    </submittedName>
</protein>
<sequence length="104" mass="11161">MASGAGRLTLTLSLKVNGRLLKASDCRCTILLYAGEVNPRVKPSLLTSVQAEEGTLETVITVPKAGTYSVVIDAKPVPVNLFTAFRTTIKLEALDDVYNVPVKK</sequence>
<organism evidence="1 2">
    <name type="scientific">Deinococcus antarcticus</name>
    <dbReference type="NCBI Taxonomy" id="1298767"/>
    <lineage>
        <taxon>Bacteria</taxon>
        <taxon>Thermotogati</taxon>
        <taxon>Deinococcota</taxon>
        <taxon>Deinococci</taxon>
        <taxon>Deinococcales</taxon>
        <taxon>Deinococcaceae</taxon>
        <taxon>Deinococcus</taxon>
    </lineage>
</organism>
<dbReference type="Proteomes" id="UP001595748">
    <property type="component" value="Unassembled WGS sequence"/>
</dbReference>
<keyword evidence="2" id="KW-1185">Reference proteome</keyword>
<name>A0ABV8ACU1_9DEIO</name>